<feature type="signal peptide" evidence="1">
    <location>
        <begin position="1"/>
        <end position="25"/>
    </location>
</feature>
<dbReference type="OrthoDB" id="6336084at2759"/>
<evidence type="ECO:0000313" key="3">
    <source>
        <dbReference type="RefSeq" id="XP_018021128.1"/>
    </source>
</evidence>
<feature type="chain" id="PRO_5044664433" evidence="1">
    <location>
        <begin position="26"/>
        <end position="313"/>
    </location>
</feature>
<dbReference type="Proteomes" id="UP000694843">
    <property type="component" value="Unplaced"/>
</dbReference>
<evidence type="ECO:0000256" key="1">
    <source>
        <dbReference type="SAM" id="SignalP"/>
    </source>
</evidence>
<dbReference type="SUPFAM" id="SSF56849">
    <property type="entry name" value="delta-Endotoxin (insectocide), N-terminal domain"/>
    <property type="match status" value="1"/>
</dbReference>
<sequence length="313" mass="35154">MKIQGSWAAAAALLSLLVVAGPGDAYVTSYPEEPDIDGTLLTVGLTVGHWLAGALPYPGFSALLDALLYAWTPKPEDDYWEHIEQQVHDLCGNFVNQDNIDKVLVYKNDLMTMLRIYENSPVEGDGSYPTKNVQADAITSSIISNRYLVEASLMPWSMTLYFVDIASMHIIVLQDAAESYTFPDTAPSLWWRDLSTELAHYITYSRTLYDQTLQFRRDNIECYFDEGGSTDKYIITDHVTGLQDSCTQIHPGDGEVGSCASACQNFEDQVVRDLAAWYWDFVGYPASQWEQLRFKAELLAENASGYRVPPHEE</sequence>
<protein>
    <submittedName>
        <fullName evidence="3 4">Uncharacterized protein LOC108677420</fullName>
    </submittedName>
</protein>
<dbReference type="InterPro" id="IPR036716">
    <property type="entry name" value="Pest_crys_N_sf"/>
</dbReference>
<dbReference type="AlphaFoldDB" id="A0A8B7P501"/>
<proteinExistence type="predicted"/>
<evidence type="ECO:0000313" key="4">
    <source>
        <dbReference type="RefSeq" id="XP_047738121.1"/>
    </source>
</evidence>
<dbReference type="RefSeq" id="XP_018021128.1">
    <property type="nucleotide sequence ID" value="XM_018165639.2"/>
</dbReference>
<dbReference type="RefSeq" id="XP_047738121.1">
    <property type="nucleotide sequence ID" value="XM_047882165.1"/>
</dbReference>
<name>A0A8B7P501_HYAAZ</name>
<dbReference type="GO" id="GO:0090729">
    <property type="term" value="F:toxin activity"/>
    <property type="evidence" value="ECO:0007669"/>
    <property type="project" value="InterPro"/>
</dbReference>
<dbReference type="GeneID" id="108677420"/>
<reference evidence="3 4" key="1">
    <citation type="submission" date="2025-04" db="UniProtKB">
        <authorList>
            <consortium name="RefSeq"/>
        </authorList>
    </citation>
    <scope>IDENTIFICATION</scope>
    <source>
        <tissue evidence="3 4">Whole organism</tissue>
    </source>
</reference>
<dbReference type="KEGG" id="hazt:108677420"/>
<evidence type="ECO:0000313" key="2">
    <source>
        <dbReference type="Proteomes" id="UP000694843"/>
    </source>
</evidence>
<dbReference type="Gene3D" id="1.20.190.10">
    <property type="entry name" value="Pesticidal crystal protein, N-terminal domain"/>
    <property type="match status" value="1"/>
</dbReference>
<keyword evidence="1" id="KW-0732">Signal</keyword>
<organism evidence="2 3">
    <name type="scientific">Hyalella azteca</name>
    <name type="common">Amphipod</name>
    <dbReference type="NCBI Taxonomy" id="294128"/>
    <lineage>
        <taxon>Eukaryota</taxon>
        <taxon>Metazoa</taxon>
        <taxon>Ecdysozoa</taxon>
        <taxon>Arthropoda</taxon>
        <taxon>Crustacea</taxon>
        <taxon>Multicrustacea</taxon>
        <taxon>Malacostraca</taxon>
        <taxon>Eumalacostraca</taxon>
        <taxon>Peracarida</taxon>
        <taxon>Amphipoda</taxon>
        <taxon>Senticaudata</taxon>
        <taxon>Talitrida</taxon>
        <taxon>Talitroidea</taxon>
        <taxon>Hyalellidae</taxon>
        <taxon>Hyalella</taxon>
    </lineage>
</organism>
<gene>
    <name evidence="3 4" type="primary">LOC108677420</name>
</gene>
<keyword evidence="2" id="KW-1185">Reference proteome</keyword>
<accession>A0A8B7P501</accession>